<keyword evidence="3" id="KW-1185">Reference proteome</keyword>
<dbReference type="RefSeq" id="YP_073787.1">
    <property type="nucleotide sequence ID" value="NC_001716.2"/>
</dbReference>
<dbReference type="Proteomes" id="UP000098510">
    <property type="component" value="Segment"/>
</dbReference>
<organism evidence="2 3">
    <name type="scientific">Human herpesvirus 7 (strain RK)</name>
    <name type="common">HHV-7</name>
    <name type="synonym">Human T lymphotropic virus</name>
    <dbReference type="NCBI Taxonomy" id="262398"/>
    <lineage>
        <taxon>Viruses</taxon>
        <taxon>Duplodnaviria</taxon>
        <taxon>Heunggongvirae</taxon>
        <taxon>Peploviricota</taxon>
        <taxon>Herviviricetes</taxon>
        <taxon>Herpesvirales</taxon>
        <taxon>Orthoherpesviridae</taxon>
        <taxon>Betaherpesvirinae</taxon>
        <taxon>Roseolovirus</taxon>
        <taxon>Roseolovirus humanbeta7</taxon>
        <taxon>Human betaherpesvirus 7</taxon>
    </lineage>
</organism>
<sequence>MKNKMYSMLVFTLISFLFYSYLIIWTPVLSVCSEKISFVNLTNFSMWPKFAKFHYESFEKTYIQSCDIPISKNCFKQILFWSFRLSQKKNICLSKINMLYLDNFPRWTLHFEFPTKTNRKRHVYLDNISFLYLVFATLAFKTMDDSCVNKIPFEVLASHLFKINFSQNKIETIFQDLQNHTEAQLFSRENSEQLFSFTNFIYYFVYNRTDCKNSISKFFYNSVNTRNVSTPFGVTNFSLVRGIMSPIQSFKGNLMFLENKTKVTKPTAIPNAVTSEPTKFFPSTRGTSSMQASQQTSSFPTTFFTTNHSNTST</sequence>
<reference evidence="2 3" key="1">
    <citation type="journal article" date="1998" name="Virology">
        <title>The DNA sequence of the RK strain of human herpesvirus 7.</title>
        <authorList>
            <person name="Megaw A.G."/>
            <person name="Rapaport D."/>
            <person name="Avidor B."/>
            <person name="Frenkel N."/>
            <person name="Davison A.J."/>
        </authorList>
    </citation>
    <scope>NUCLEOTIDE SEQUENCE [LARGE SCALE GENOMIC DNA]</scope>
    <source>
        <strain evidence="2 3">RK</strain>
    </source>
</reference>
<feature type="compositionally biased region" description="Low complexity" evidence="1">
    <location>
        <begin position="287"/>
        <end position="313"/>
    </location>
</feature>
<dbReference type="InterPro" id="IPR008645">
    <property type="entry name" value="Roseolovirus_U47"/>
</dbReference>
<name>Q77Y67_HHV7R</name>
<protein>
    <submittedName>
        <fullName evidence="2">U47</fullName>
    </submittedName>
</protein>
<dbReference type="DNASU" id="3289505"/>
<dbReference type="Pfam" id="PF05467">
    <property type="entry name" value="Herpes_U47"/>
    <property type="match status" value="1"/>
</dbReference>
<dbReference type="KEGG" id="vg:3289505"/>
<proteinExistence type="predicted"/>
<evidence type="ECO:0000313" key="3">
    <source>
        <dbReference type="Proteomes" id="UP000098510"/>
    </source>
</evidence>
<gene>
    <name evidence="2" type="primary">U47</name>
</gene>
<dbReference type="EMBL" id="AF037218">
    <property type="protein sequence ID" value="AAC40761.1"/>
    <property type="molecule type" value="Genomic_DNA"/>
</dbReference>
<evidence type="ECO:0000256" key="1">
    <source>
        <dbReference type="SAM" id="MobiDB-lite"/>
    </source>
</evidence>
<feature type="region of interest" description="Disordered" evidence="1">
    <location>
        <begin position="274"/>
        <end position="313"/>
    </location>
</feature>
<accession>Q77Y67</accession>
<dbReference type="GeneID" id="3289505"/>
<organismHost>
    <name type="scientific">Homo sapiens</name>
    <name type="common">Human</name>
    <dbReference type="NCBI Taxonomy" id="9606"/>
</organismHost>
<dbReference type="SMR" id="Q77Y67"/>
<evidence type="ECO:0000313" key="2">
    <source>
        <dbReference type="EMBL" id="AAC40761.1"/>
    </source>
</evidence>
<dbReference type="OrthoDB" id="31539at10239"/>